<sequence>MCSISQFFIALCLLLGLSRLAYAQTANLRLDTQLNCATGQYTATIQIRADSPTSFSIGTSSVFLSYDPASLTFASYQSLNFDETTVCAGQALWDPHNFDASTPGLFNLTINLNSTTVSCPLISNADWVSIGQLTFTVLNQAGNPTLLFSADNTSFNALPGNNGLTQISAGLFTGVDQPGVLACPPPCSSACLPVVVTRIR</sequence>
<dbReference type="EMBL" id="WAEL01000016">
    <property type="protein sequence ID" value="NID13806.1"/>
    <property type="molecule type" value="Genomic_DNA"/>
</dbReference>
<protein>
    <recommendedName>
        <fullName evidence="4">Cohesin domain-containing protein</fullName>
    </recommendedName>
</protein>
<evidence type="ECO:0000313" key="2">
    <source>
        <dbReference type="EMBL" id="NID13806.1"/>
    </source>
</evidence>
<accession>A0ABX0QR76</accession>
<evidence type="ECO:0000256" key="1">
    <source>
        <dbReference type="SAM" id="SignalP"/>
    </source>
</evidence>
<proteinExistence type="predicted"/>
<comment type="caution">
    <text evidence="2">The sequence shown here is derived from an EMBL/GenBank/DDBJ whole genome shotgun (WGS) entry which is preliminary data.</text>
</comment>
<gene>
    <name evidence="2" type="ORF">F7231_26795</name>
</gene>
<evidence type="ECO:0000313" key="3">
    <source>
        <dbReference type="Proteomes" id="UP000606008"/>
    </source>
</evidence>
<feature type="chain" id="PRO_5047150526" description="Cohesin domain-containing protein" evidence="1">
    <location>
        <begin position="24"/>
        <end position="200"/>
    </location>
</feature>
<feature type="signal peptide" evidence="1">
    <location>
        <begin position="1"/>
        <end position="23"/>
    </location>
</feature>
<organism evidence="2 3">
    <name type="scientific">Fibrivirga algicola</name>
    <dbReference type="NCBI Taxonomy" id="2950420"/>
    <lineage>
        <taxon>Bacteria</taxon>
        <taxon>Pseudomonadati</taxon>
        <taxon>Bacteroidota</taxon>
        <taxon>Cytophagia</taxon>
        <taxon>Cytophagales</taxon>
        <taxon>Spirosomataceae</taxon>
        <taxon>Fibrivirga</taxon>
    </lineage>
</organism>
<dbReference type="Proteomes" id="UP000606008">
    <property type="component" value="Unassembled WGS sequence"/>
</dbReference>
<dbReference type="RefSeq" id="WP_166694319.1">
    <property type="nucleotide sequence ID" value="NZ_WAEL01000016.1"/>
</dbReference>
<evidence type="ECO:0008006" key="4">
    <source>
        <dbReference type="Google" id="ProtNLM"/>
    </source>
</evidence>
<keyword evidence="3" id="KW-1185">Reference proteome</keyword>
<keyword evidence="1" id="KW-0732">Signal</keyword>
<reference evidence="3" key="1">
    <citation type="submission" date="2019-09" db="EMBL/GenBank/DDBJ databases">
        <authorList>
            <person name="Jung D.-H."/>
        </authorList>
    </citation>
    <scope>NUCLEOTIDE SEQUENCE [LARGE SCALE GENOMIC DNA]</scope>
    <source>
        <strain evidence="3">JA-25</strain>
    </source>
</reference>
<name>A0ABX0QR76_9BACT</name>
<reference evidence="3" key="2">
    <citation type="submission" date="2023-07" db="EMBL/GenBank/DDBJ databases">
        <authorList>
            <person name="Jung D.-H."/>
        </authorList>
    </citation>
    <scope>NUCLEOTIDE SEQUENCE [LARGE SCALE GENOMIC DNA]</scope>
    <source>
        <strain evidence="3">JA-25</strain>
    </source>
</reference>